<evidence type="ECO:0000313" key="14">
    <source>
        <dbReference type="Proteomes" id="UP001165413"/>
    </source>
</evidence>
<dbReference type="InterPro" id="IPR043129">
    <property type="entry name" value="ATPase_NBD"/>
</dbReference>
<evidence type="ECO:0000313" key="13">
    <source>
        <dbReference type="EMBL" id="MCP3427955.1"/>
    </source>
</evidence>
<reference evidence="13" key="1">
    <citation type="submission" date="2022-07" db="EMBL/GenBank/DDBJ databases">
        <title>Characterization of the Novel Bacterium Alteromonas immobilis LMIT006 and Alteromonas gregis LMIT007.</title>
        <authorList>
            <person name="Lin X."/>
        </authorList>
    </citation>
    <scope>NUCLEOTIDE SEQUENCE</scope>
    <source>
        <strain evidence="13">LMIT007</strain>
    </source>
</reference>
<evidence type="ECO:0000256" key="10">
    <source>
        <dbReference type="ARBA" id="ARBA00047607"/>
    </source>
</evidence>
<accession>A0AA41WX41</accession>
<proteinExistence type="inferred from homology"/>
<dbReference type="SUPFAM" id="SSF53067">
    <property type="entry name" value="Actin-like ATPase domain"/>
    <property type="match status" value="2"/>
</dbReference>
<dbReference type="Gene3D" id="3.30.420.40">
    <property type="match status" value="1"/>
</dbReference>
<dbReference type="Pfam" id="PF02541">
    <property type="entry name" value="Ppx-GppA"/>
    <property type="match status" value="1"/>
</dbReference>
<keyword evidence="7" id="KW-1003">Cell membrane</keyword>
<dbReference type="SUPFAM" id="SSF109604">
    <property type="entry name" value="HD-domain/PDEase-like"/>
    <property type="match status" value="1"/>
</dbReference>
<dbReference type="PANTHER" id="PTHR30005:SF14">
    <property type="entry name" value="EXOPOLYPHOSPHATASE"/>
    <property type="match status" value="1"/>
</dbReference>
<sequence length="508" mass="57217">MNQPEQVIQELNQPDQEHLAAIDLGSNSFHLVVTRVVSGSLQIVHRVKRRVQLAQGLDANNMLSEEAIERGLDALRSMQESLQGFAPEHVRIVATFTLRKARNAYAFIHAAKQILPYPVEVISGVEEARLIYSGVAHTHFDDGRRLIIDIGGGSTEFVIGDGFKPKICRSLQMGCVSYTQRFFPNGKITKKNMAAAVIATRQTLELIEDKYIRLKWHECIGTSGTIKSILQLLLSRHKTDFMTIKLSDLKALRKETVNIGNIADLPINDVSPDRADVFPAGLAILLGIFKSLNIKEMVFSSSALREGVIYEMHGDLFQSETRERTAQTLANRYDIDPAQAARVWDTVDTLYKKAPASWLSKKQKVKSLLAWSCLLHEVGIAINSQGFQRHSQYIIQNTEMPGFNVEEQLLLGTLTRFCRKKIKPDLFATLEQFSDQEVQRMIILLRLGVLLNIKRQSDILPEYAVDFTDEEIAIAFADGWLAEKPIFTADLIQEAKYLEVLNIKLTVN</sequence>
<evidence type="ECO:0000256" key="8">
    <source>
        <dbReference type="ARBA" id="ARBA00022801"/>
    </source>
</evidence>
<evidence type="ECO:0000256" key="1">
    <source>
        <dbReference type="ARBA" id="ARBA00001946"/>
    </source>
</evidence>
<gene>
    <name evidence="13" type="primary">ppx</name>
    <name evidence="13" type="ORF">NLF92_03225</name>
</gene>
<evidence type="ECO:0000256" key="5">
    <source>
        <dbReference type="ARBA" id="ARBA00012451"/>
    </source>
</evidence>
<comment type="subcellular location">
    <subcellularLocation>
        <location evidence="2">Cell membrane</location>
        <topology evidence="2">Peripheral membrane protein</topology>
    </subcellularLocation>
</comment>
<dbReference type="NCBIfam" id="TIGR03706">
    <property type="entry name" value="exo_poly_only"/>
    <property type="match status" value="1"/>
</dbReference>
<dbReference type="PANTHER" id="PTHR30005">
    <property type="entry name" value="EXOPOLYPHOSPHATASE"/>
    <property type="match status" value="1"/>
</dbReference>
<evidence type="ECO:0000256" key="7">
    <source>
        <dbReference type="ARBA" id="ARBA00022475"/>
    </source>
</evidence>
<name>A0AA41WX41_9ALTE</name>
<comment type="caution">
    <text evidence="13">The sequence shown here is derived from an EMBL/GenBank/DDBJ whole genome shotgun (WGS) entry which is preliminary data.</text>
</comment>
<dbReference type="FunFam" id="3.30.420.40:FF:000023">
    <property type="entry name" value="Guanosine-5'-triphosphate,3'-diphosphate pyrophosphatase"/>
    <property type="match status" value="1"/>
</dbReference>
<dbReference type="GO" id="GO:0004309">
    <property type="term" value="F:exopolyphosphatase activity"/>
    <property type="evidence" value="ECO:0007669"/>
    <property type="project" value="UniProtKB-EC"/>
</dbReference>
<dbReference type="InterPro" id="IPR050273">
    <property type="entry name" value="GppA/Ppx_hydrolase"/>
</dbReference>
<dbReference type="InterPro" id="IPR022371">
    <property type="entry name" value="Exopolyphosphatase"/>
</dbReference>
<dbReference type="InterPro" id="IPR003695">
    <property type="entry name" value="Ppx_GppA_N"/>
</dbReference>
<dbReference type="InterPro" id="IPR048950">
    <property type="entry name" value="Ppx_GppA_C"/>
</dbReference>
<dbReference type="InterPro" id="IPR030673">
    <property type="entry name" value="PyroPPase_GppA_Ppx"/>
</dbReference>
<dbReference type="Gene3D" id="3.30.420.150">
    <property type="entry name" value="Exopolyphosphatase. Domain 2"/>
    <property type="match status" value="1"/>
</dbReference>
<evidence type="ECO:0000256" key="4">
    <source>
        <dbReference type="ARBA" id="ARBA00011738"/>
    </source>
</evidence>
<evidence type="ECO:0000259" key="12">
    <source>
        <dbReference type="Pfam" id="PF21447"/>
    </source>
</evidence>
<feature type="domain" description="Ppx/GppA phosphatase N-terminal" evidence="11">
    <location>
        <begin position="32"/>
        <end position="313"/>
    </location>
</feature>
<dbReference type="EMBL" id="JANATA010000003">
    <property type="protein sequence ID" value="MCP3427955.1"/>
    <property type="molecule type" value="Genomic_DNA"/>
</dbReference>
<keyword evidence="8 13" id="KW-0378">Hydrolase</keyword>
<comment type="similarity">
    <text evidence="3">Belongs to the GppA/Ppx family.</text>
</comment>
<evidence type="ECO:0000256" key="3">
    <source>
        <dbReference type="ARBA" id="ARBA00007125"/>
    </source>
</evidence>
<dbReference type="GO" id="GO:0006798">
    <property type="term" value="P:polyphosphate catabolic process"/>
    <property type="evidence" value="ECO:0007669"/>
    <property type="project" value="TreeGrafter"/>
</dbReference>
<evidence type="ECO:0000256" key="6">
    <source>
        <dbReference type="ARBA" id="ARBA00020416"/>
    </source>
</evidence>
<organism evidence="13 14">
    <name type="scientific">Opacimonas viscosa</name>
    <dbReference type="NCBI Taxonomy" id="2961944"/>
    <lineage>
        <taxon>Bacteria</taxon>
        <taxon>Pseudomonadati</taxon>
        <taxon>Pseudomonadota</taxon>
        <taxon>Gammaproteobacteria</taxon>
        <taxon>Alteromonadales</taxon>
        <taxon>Alteromonadaceae</taxon>
        <taxon>Opacimonas</taxon>
    </lineage>
</organism>
<comment type="cofactor">
    <cofactor evidence="1">
        <name>Mg(2+)</name>
        <dbReference type="ChEBI" id="CHEBI:18420"/>
    </cofactor>
</comment>
<comment type="subunit">
    <text evidence="4">Homodimer.</text>
</comment>
<dbReference type="Proteomes" id="UP001165413">
    <property type="component" value="Unassembled WGS sequence"/>
</dbReference>
<dbReference type="Gene3D" id="1.10.3210.10">
    <property type="entry name" value="Hypothetical protein af1432"/>
    <property type="match status" value="1"/>
</dbReference>
<dbReference type="AlphaFoldDB" id="A0AA41WX41"/>
<dbReference type="PIRSF" id="PIRSF001267">
    <property type="entry name" value="Pyrophosphatase_GppA_Ppx"/>
    <property type="match status" value="1"/>
</dbReference>
<comment type="catalytic activity">
    <reaction evidence="10">
        <text>[phosphate](n) + H2O = [phosphate](n-1) + phosphate + H(+)</text>
        <dbReference type="Rhea" id="RHEA:21528"/>
        <dbReference type="Rhea" id="RHEA-COMP:9859"/>
        <dbReference type="Rhea" id="RHEA-COMP:14279"/>
        <dbReference type="ChEBI" id="CHEBI:15377"/>
        <dbReference type="ChEBI" id="CHEBI:15378"/>
        <dbReference type="ChEBI" id="CHEBI:16838"/>
        <dbReference type="ChEBI" id="CHEBI:43474"/>
        <dbReference type="EC" id="3.6.1.11"/>
    </reaction>
</comment>
<protein>
    <recommendedName>
        <fullName evidence="6">Exopolyphosphatase</fullName>
        <ecNumber evidence="5">3.6.1.11</ecNumber>
    </recommendedName>
</protein>
<dbReference type="GO" id="GO:0005886">
    <property type="term" value="C:plasma membrane"/>
    <property type="evidence" value="ECO:0007669"/>
    <property type="project" value="UniProtKB-SubCell"/>
</dbReference>
<evidence type="ECO:0000256" key="2">
    <source>
        <dbReference type="ARBA" id="ARBA00004202"/>
    </source>
</evidence>
<feature type="domain" description="Ppx/GppA phosphatase C-terminal" evidence="12">
    <location>
        <begin position="322"/>
        <end position="494"/>
    </location>
</feature>
<dbReference type="Pfam" id="PF21447">
    <property type="entry name" value="Ppx-GppA_III"/>
    <property type="match status" value="1"/>
</dbReference>
<evidence type="ECO:0000259" key="11">
    <source>
        <dbReference type="Pfam" id="PF02541"/>
    </source>
</evidence>
<dbReference type="EC" id="3.6.1.11" evidence="5"/>
<keyword evidence="9" id="KW-0472">Membrane</keyword>
<dbReference type="FunFam" id="3.30.420.150:FF:000001">
    <property type="entry name" value="Guanosine-5'-triphosphate,3'-diphosphate pyrophosphatase"/>
    <property type="match status" value="1"/>
</dbReference>
<dbReference type="RefSeq" id="WP_254098821.1">
    <property type="nucleotide sequence ID" value="NZ_JANATA010000003.1"/>
</dbReference>
<keyword evidence="14" id="KW-1185">Reference proteome</keyword>
<evidence type="ECO:0000256" key="9">
    <source>
        <dbReference type="ARBA" id="ARBA00023136"/>
    </source>
</evidence>